<dbReference type="AlphaFoldDB" id="B9F0N5"/>
<sequence length="200" mass="21704">MRDVTTIAAREGGEEEKEEAAVEEEKEASAVDEASPRRWQWRKSQGQDGNSAASRPWKSPCEAVSHSPADPVPAVAGTTATEAAVGTAAEKATVHATSVVRRATWPRTAPWAAATAREEYNGRWPHPARPRRHQRGHLLHFIRVDEPRLDVACSVSVVVVVLRHLAPRLCQLAPAAAALLWLPFALPRPSSAPAALPRSF</sequence>
<reference evidence="2" key="2">
    <citation type="submission" date="2008-12" db="EMBL/GenBank/DDBJ databases">
        <title>Improved gene annotation of the rice (Oryza sativa) genomes.</title>
        <authorList>
            <person name="Wang J."/>
            <person name="Li R."/>
            <person name="Fan W."/>
            <person name="Huang Q."/>
            <person name="Zhang J."/>
            <person name="Zhou Y."/>
            <person name="Hu Y."/>
            <person name="Zi S."/>
            <person name="Li J."/>
            <person name="Ni P."/>
            <person name="Zheng H."/>
            <person name="Zhang Y."/>
            <person name="Zhao M."/>
            <person name="Hao Q."/>
            <person name="McDermott J."/>
            <person name="Samudrala R."/>
            <person name="Kristiansen K."/>
            <person name="Wong G.K.-S."/>
        </authorList>
    </citation>
    <scope>NUCLEOTIDE SEQUENCE</scope>
</reference>
<organism evidence="2">
    <name type="scientific">Oryza sativa subsp. japonica</name>
    <name type="common">Rice</name>
    <dbReference type="NCBI Taxonomy" id="39947"/>
    <lineage>
        <taxon>Eukaryota</taxon>
        <taxon>Viridiplantae</taxon>
        <taxon>Streptophyta</taxon>
        <taxon>Embryophyta</taxon>
        <taxon>Tracheophyta</taxon>
        <taxon>Spermatophyta</taxon>
        <taxon>Magnoliopsida</taxon>
        <taxon>Liliopsida</taxon>
        <taxon>Poales</taxon>
        <taxon>Poaceae</taxon>
        <taxon>BOP clade</taxon>
        <taxon>Oryzoideae</taxon>
        <taxon>Oryzeae</taxon>
        <taxon>Oryzinae</taxon>
        <taxon>Oryza</taxon>
        <taxon>Oryza sativa</taxon>
    </lineage>
</organism>
<accession>B9F0N5</accession>
<gene>
    <name evidence="2" type="ORF">OsJ_07199</name>
</gene>
<reference evidence="2" key="1">
    <citation type="journal article" date="2005" name="PLoS Biol.">
        <title>The genomes of Oryza sativa: a history of duplications.</title>
        <authorList>
            <person name="Yu J."/>
            <person name="Wang J."/>
            <person name="Lin W."/>
            <person name="Li S."/>
            <person name="Li H."/>
            <person name="Zhou J."/>
            <person name="Ni P."/>
            <person name="Dong W."/>
            <person name="Hu S."/>
            <person name="Zeng C."/>
            <person name="Zhang J."/>
            <person name="Zhang Y."/>
            <person name="Li R."/>
            <person name="Xu Z."/>
            <person name="Li S."/>
            <person name="Li X."/>
            <person name="Zheng H."/>
            <person name="Cong L."/>
            <person name="Lin L."/>
            <person name="Yin J."/>
            <person name="Geng J."/>
            <person name="Li G."/>
            <person name="Shi J."/>
            <person name="Liu J."/>
            <person name="Lv H."/>
            <person name="Li J."/>
            <person name="Wang J."/>
            <person name="Deng Y."/>
            <person name="Ran L."/>
            <person name="Shi X."/>
            <person name="Wang X."/>
            <person name="Wu Q."/>
            <person name="Li C."/>
            <person name="Ren X."/>
            <person name="Wang J."/>
            <person name="Wang X."/>
            <person name="Li D."/>
            <person name="Liu D."/>
            <person name="Zhang X."/>
            <person name="Ji Z."/>
            <person name="Zhao W."/>
            <person name="Sun Y."/>
            <person name="Zhang Z."/>
            <person name="Bao J."/>
            <person name="Han Y."/>
            <person name="Dong L."/>
            <person name="Ji J."/>
            <person name="Chen P."/>
            <person name="Wu S."/>
            <person name="Liu J."/>
            <person name="Xiao Y."/>
            <person name="Bu D."/>
            <person name="Tan J."/>
            <person name="Yang L."/>
            <person name="Ye C."/>
            <person name="Zhang J."/>
            <person name="Xu J."/>
            <person name="Zhou Y."/>
            <person name="Yu Y."/>
            <person name="Zhang B."/>
            <person name="Zhuang S."/>
            <person name="Wei H."/>
            <person name="Liu B."/>
            <person name="Lei M."/>
            <person name="Yu H."/>
            <person name="Li Y."/>
            <person name="Xu H."/>
            <person name="Wei S."/>
            <person name="He X."/>
            <person name="Fang L."/>
            <person name="Zhang Z."/>
            <person name="Zhang Y."/>
            <person name="Huang X."/>
            <person name="Su Z."/>
            <person name="Tong W."/>
            <person name="Li J."/>
            <person name="Tong Z."/>
            <person name="Li S."/>
            <person name="Ye J."/>
            <person name="Wang L."/>
            <person name="Fang L."/>
            <person name="Lei T."/>
            <person name="Chen C."/>
            <person name="Chen H."/>
            <person name="Xu Z."/>
            <person name="Li H."/>
            <person name="Huang H."/>
            <person name="Zhang F."/>
            <person name="Xu H."/>
            <person name="Li N."/>
            <person name="Zhao C."/>
            <person name="Li S."/>
            <person name="Dong L."/>
            <person name="Huang Y."/>
            <person name="Li L."/>
            <person name="Xi Y."/>
            <person name="Qi Q."/>
            <person name="Li W."/>
            <person name="Zhang B."/>
            <person name="Hu W."/>
            <person name="Zhang Y."/>
            <person name="Tian X."/>
            <person name="Jiao Y."/>
            <person name="Liang X."/>
            <person name="Jin J."/>
            <person name="Gao L."/>
            <person name="Zheng W."/>
            <person name="Hao B."/>
            <person name="Liu S."/>
            <person name="Wang W."/>
            <person name="Yuan L."/>
            <person name="Cao M."/>
            <person name="McDermott J."/>
            <person name="Samudrala R."/>
            <person name="Wang J."/>
            <person name="Wong G.K."/>
            <person name="Yang H."/>
        </authorList>
    </citation>
    <scope>NUCLEOTIDE SEQUENCE [LARGE SCALE GENOMIC DNA]</scope>
</reference>
<dbReference type="Proteomes" id="UP000007752">
    <property type="component" value="Chromosome 2"/>
</dbReference>
<name>B9F0N5_ORYSJ</name>
<dbReference type="EMBL" id="CM000139">
    <property type="protein sequence ID" value="EEE57227.1"/>
    <property type="molecule type" value="Genomic_DNA"/>
</dbReference>
<proteinExistence type="predicted"/>
<evidence type="ECO:0000313" key="2">
    <source>
        <dbReference type="EMBL" id="EEE57227.1"/>
    </source>
</evidence>
<feature type="compositionally biased region" description="Acidic residues" evidence="1">
    <location>
        <begin position="13"/>
        <end position="26"/>
    </location>
</feature>
<feature type="compositionally biased region" description="Polar residues" evidence="1">
    <location>
        <begin position="42"/>
        <end position="53"/>
    </location>
</feature>
<evidence type="ECO:0000256" key="1">
    <source>
        <dbReference type="SAM" id="MobiDB-lite"/>
    </source>
</evidence>
<protein>
    <submittedName>
        <fullName evidence="2">Uncharacterized protein</fullName>
    </submittedName>
</protein>
<feature type="region of interest" description="Disordered" evidence="1">
    <location>
        <begin position="1"/>
        <end position="74"/>
    </location>
</feature>